<dbReference type="EMBL" id="CAJNOI010000010">
    <property type="protein sequence ID" value="CAF0780513.1"/>
    <property type="molecule type" value="Genomic_DNA"/>
</dbReference>
<dbReference type="OrthoDB" id="10104821at2759"/>
<comment type="caution">
    <text evidence="3">The sequence shown here is derived from an EMBL/GenBank/DDBJ whole genome shotgun (WGS) entry which is preliminary data.</text>
</comment>
<evidence type="ECO:0000313" key="2">
    <source>
        <dbReference type="EMBL" id="CAF0780513.1"/>
    </source>
</evidence>
<reference evidence="3" key="1">
    <citation type="submission" date="2021-02" db="EMBL/GenBank/DDBJ databases">
        <authorList>
            <person name="Nowell W R."/>
        </authorList>
    </citation>
    <scope>NUCLEOTIDE SEQUENCE</scope>
</reference>
<evidence type="ECO:0000313" key="1">
    <source>
        <dbReference type="EMBL" id="CAF0756415.1"/>
    </source>
</evidence>
<keyword evidence="4" id="KW-1185">Reference proteome</keyword>
<dbReference type="AlphaFoldDB" id="A0A814M3F9"/>
<dbReference type="Proteomes" id="UP000663877">
    <property type="component" value="Unassembled WGS sequence"/>
</dbReference>
<dbReference type="Proteomes" id="UP000663832">
    <property type="component" value="Unassembled WGS sequence"/>
</dbReference>
<dbReference type="EMBL" id="CAJNOM010000005">
    <property type="protein sequence ID" value="CAF0756415.1"/>
    <property type="molecule type" value="Genomic_DNA"/>
</dbReference>
<protein>
    <submittedName>
        <fullName evidence="3">Uncharacterized protein</fullName>
    </submittedName>
</protein>
<accession>A0A814M3F9</accession>
<proteinExistence type="predicted"/>
<dbReference type="EMBL" id="CAJNOM010000112">
    <property type="protein sequence ID" value="CAF1072178.1"/>
    <property type="molecule type" value="Genomic_DNA"/>
</dbReference>
<organism evidence="3 4">
    <name type="scientific">Adineta steineri</name>
    <dbReference type="NCBI Taxonomy" id="433720"/>
    <lineage>
        <taxon>Eukaryota</taxon>
        <taxon>Metazoa</taxon>
        <taxon>Spiralia</taxon>
        <taxon>Gnathifera</taxon>
        <taxon>Rotifera</taxon>
        <taxon>Eurotatoria</taxon>
        <taxon>Bdelloidea</taxon>
        <taxon>Adinetida</taxon>
        <taxon>Adinetidae</taxon>
        <taxon>Adineta</taxon>
    </lineage>
</organism>
<gene>
    <name evidence="2" type="ORF">BJG266_LOCUS4093</name>
    <name evidence="1" type="ORF">QVE165_LOCUS1803</name>
    <name evidence="3" type="ORF">QVE165_LOCUS18753</name>
</gene>
<sequence>MDTQFNQPESQLNILIPMLIKKSRNLYLGIEQNEKLSSSCISFLTQGNYRGHTLRLVPLTSYQLEQNQNHLIEYFLNMGHTLGLIPRTFYQLEQNKNHLVEYDQLELVPFIQNHSREELISTTMTWLNWMPHLRLLNIDTQMLLKLVPTINHSGTINRFSSLEELIVRQLDIPLDEDTLSVIVQLNTSSSLRDIRIIEYKELDSQSIYNNKFVSNICQICCNMNKLETMTIRFKNPHSLFESTVIEELAGVEKKNCRSECIYVSDDTIQFWLEK</sequence>
<name>A0A814M3F9_9BILA</name>
<evidence type="ECO:0000313" key="3">
    <source>
        <dbReference type="EMBL" id="CAF1072178.1"/>
    </source>
</evidence>
<evidence type="ECO:0000313" key="4">
    <source>
        <dbReference type="Proteomes" id="UP000663832"/>
    </source>
</evidence>